<feature type="compositionally biased region" description="Polar residues" evidence="1">
    <location>
        <begin position="1"/>
        <end position="10"/>
    </location>
</feature>
<dbReference type="Pfam" id="PF02954">
    <property type="entry name" value="HTH_8"/>
    <property type="match status" value="1"/>
</dbReference>
<dbReference type="Gene3D" id="1.10.10.60">
    <property type="entry name" value="Homeodomain-like"/>
    <property type="match status" value="1"/>
</dbReference>
<evidence type="ECO:0000313" key="4">
    <source>
        <dbReference type="EMBL" id="SLN48920.1"/>
    </source>
</evidence>
<feature type="domain" description="DNA binding HTH" evidence="3">
    <location>
        <begin position="291"/>
        <end position="330"/>
    </location>
</feature>
<evidence type="ECO:0000256" key="1">
    <source>
        <dbReference type="SAM" id="MobiDB-lite"/>
    </source>
</evidence>
<dbReference type="Pfam" id="PF01590">
    <property type="entry name" value="GAF"/>
    <property type="match status" value="1"/>
</dbReference>
<dbReference type="InterPro" id="IPR002197">
    <property type="entry name" value="HTH_Fis"/>
</dbReference>
<dbReference type="Gene3D" id="3.30.450.40">
    <property type="match status" value="1"/>
</dbReference>
<feature type="region of interest" description="Disordered" evidence="1">
    <location>
        <begin position="1"/>
        <end position="26"/>
    </location>
</feature>
<organism evidence="4 5">
    <name type="scientific">Aquimixticola soesokkakensis</name>
    <dbReference type="NCBI Taxonomy" id="1519096"/>
    <lineage>
        <taxon>Bacteria</taxon>
        <taxon>Pseudomonadati</taxon>
        <taxon>Pseudomonadota</taxon>
        <taxon>Alphaproteobacteria</taxon>
        <taxon>Rhodobacterales</taxon>
        <taxon>Paracoccaceae</taxon>
        <taxon>Aquimixticola</taxon>
    </lineage>
</organism>
<dbReference type="PRINTS" id="PR01590">
    <property type="entry name" value="HTHFIS"/>
</dbReference>
<keyword evidence="5" id="KW-1185">Reference proteome</keyword>
<dbReference type="InterPro" id="IPR003018">
    <property type="entry name" value="GAF"/>
</dbReference>
<protein>
    <submittedName>
        <fullName evidence="4">Acetoin catabolism regulatory protein</fullName>
    </submittedName>
</protein>
<gene>
    <name evidence="4" type="primary">acoR</name>
    <name evidence="4" type="ORF">AQS8620_02065</name>
</gene>
<dbReference type="InterPro" id="IPR029016">
    <property type="entry name" value="GAF-like_dom_sf"/>
</dbReference>
<accession>A0A1Y5SX68</accession>
<evidence type="ECO:0000259" key="3">
    <source>
        <dbReference type="Pfam" id="PF02954"/>
    </source>
</evidence>
<dbReference type="EMBL" id="FWFS01000007">
    <property type="protein sequence ID" value="SLN48920.1"/>
    <property type="molecule type" value="Genomic_DNA"/>
</dbReference>
<feature type="compositionally biased region" description="Basic and acidic residues" evidence="1">
    <location>
        <begin position="16"/>
        <end position="26"/>
    </location>
</feature>
<sequence>MTIANHTPNPARNPVRHPERNPERNHAQTVLKAVENASAASRLAASWRRSVIKHGLDPEQRAAPERIELREVAARRDRLGRFMEVAAPKLDTLFQMVGNSGCCVLLTDHTGLILDQRSGDGDADTFERWGLWSGANWSEAAQGTNGIGTCIAEGRQVTIHRDEHFFTRNIAMSCMDAPIWGPDGQLIGALDVSSSRADQTEAWSRLIANVVAQTARQIEMDAFRAAFPHARIIVAPEERTEGAMLLAVDADDLVIGATRAARRAYDLGAHQHITPRPASDILGRDTTESALDRAERAALKRAIARAGGNVSAAARDLGIGRATLYRRMARLGMAETDAPATKVLRPSS</sequence>
<dbReference type="Proteomes" id="UP000193862">
    <property type="component" value="Unassembled WGS sequence"/>
</dbReference>
<dbReference type="SUPFAM" id="SSF46689">
    <property type="entry name" value="Homeodomain-like"/>
    <property type="match status" value="1"/>
</dbReference>
<dbReference type="AlphaFoldDB" id="A0A1Y5SX68"/>
<evidence type="ECO:0000313" key="5">
    <source>
        <dbReference type="Proteomes" id="UP000193862"/>
    </source>
</evidence>
<name>A0A1Y5SX68_9RHOB</name>
<dbReference type="SUPFAM" id="SSF55781">
    <property type="entry name" value="GAF domain-like"/>
    <property type="match status" value="1"/>
</dbReference>
<proteinExistence type="predicted"/>
<dbReference type="InterPro" id="IPR009057">
    <property type="entry name" value="Homeodomain-like_sf"/>
</dbReference>
<dbReference type="GO" id="GO:0043565">
    <property type="term" value="F:sequence-specific DNA binding"/>
    <property type="evidence" value="ECO:0007669"/>
    <property type="project" value="InterPro"/>
</dbReference>
<feature type="domain" description="GAF" evidence="2">
    <location>
        <begin position="90"/>
        <end position="219"/>
    </location>
</feature>
<reference evidence="4 5" key="1">
    <citation type="submission" date="2017-03" db="EMBL/GenBank/DDBJ databases">
        <authorList>
            <person name="Afonso C.L."/>
            <person name="Miller P.J."/>
            <person name="Scott M.A."/>
            <person name="Spackman E."/>
            <person name="Goraichik I."/>
            <person name="Dimitrov K.M."/>
            <person name="Suarez D.L."/>
            <person name="Swayne D.E."/>
        </authorList>
    </citation>
    <scope>NUCLEOTIDE SEQUENCE [LARGE SCALE GENOMIC DNA]</scope>
    <source>
        <strain evidence="4 5">CECT 8620</strain>
    </source>
</reference>
<evidence type="ECO:0000259" key="2">
    <source>
        <dbReference type="Pfam" id="PF01590"/>
    </source>
</evidence>